<proteinExistence type="predicted"/>
<dbReference type="InterPro" id="IPR017224">
    <property type="entry name" value="Opine_Oxase_asu/HCN_bsu"/>
</dbReference>
<dbReference type="Proteomes" id="UP000438476">
    <property type="component" value="Unassembled WGS sequence"/>
</dbReference>
<dbReference type="PRINTS" id="PR00469">
    <property type="entry name" value="PNDRDTASEII"/>
</dbReference>
<dbReference type="EMBL" id="WTYT01000007">
    <property type="protein sequence ID" value="MXO67038.1"/>
    <property type="molecule type" value="Genomic_DNA"/>
</dbReference>
<dbReference type="PIRSF" id="PIRSF037495">
    <property type="entry name" value="Opine_OX_OoxA/HcnB"/>
    <property type="match status" value="1"/>
</dbReference>
<dbReference type="InterPro" id="IPR023753">
    <property type="entry name" value="FAD/NAD-binding_dom"/>
</dbReference>
<comment type="caution">
    <text evidence="4">The sequence shown here is derived from an EMBL/GenBank/DDBJ whole genome shotgun (WGS) entry which is preliminary data.</text>
</comment>
<dbReference type="InterPro" id="IPR041117">
    <property type="entry name" value="SoxA_A3"/>
</dbReference>
<dbReference type="Pfam" id="PF07992">
    <property type="entry name" value="Pyr_redox_2"/>
    <property type="match status" value="1"/>
</dbReference>
<dbReference type="InterPro" id="IPR036188">
    <property type="entry name" value="FAD/NAD-bd_sf"/>
</dbReference>
<evidence type="ECO:0000259" key="2">
    <source>
        <dbReference type="Pfam" id="PF07992"/>
    </source>
</evidence>
<evidence type="ECO:0000259" key="3">
    <source>
        <dbReference type="Pfam" id="PF17806"/>
    </source>
</evidence>
<dbReference type="Pfam" id="PF17806">
    <property type="entry name" value="SO_alpha_A3"/>
    <property type="match status" value="1"/>
</dbReference>
<gene>
    <name evidence="4" type="ORF">GRI91_14835</name>
</gene>
<dbReference type="PRINTS" id="PR00368">
    <property type="entry name" value="FADPNR"/>
</dbReference>
<dbReference type="CDD" id="cd19946">
    <property type="entry name" value="GlpA-like_Fer2_BFD-like"/>
    <property type="match status" value="1"/>
</dbReference>
<dbReference type="Gene3D" id="1.10.10.1100">
    <property type="entry name" value="BFD-like [2Fe-2S]-binding domain"/>
    <property type="match status" value="1"/>
</dbReference>
<dbReference type="PANTHER" id="PTHR42949:SF3">
    <property type="entry name" value="ANAEROBIC GLYCEROL-3-PHOSPHATE DEHYDROGENASE SUBUNIT B"/>
    <property type="match status" value="1"/>
</dbReference>
<dbReference type="InterPro" id="IPR041854">
    <property type="entry name" value="BFD-like_2Fe2S-bd_dom_sf"/>
</dbReference>
<name>A0A6I4T8M5_9SPHN</name>
<keyword evidence="1" id="KW-0560">Oxidoreductase</keyword>
<dbReference type="Gene3D" id="3.50.50.60">
    <property type="entry name" value="FAD/NAD(P)-binding domain"/>
    <property type="match status" value="2"/>
</dbReference>
<dbReference type="PANTHER" id="PTHR42949">
    <property type="entry name" value="ANAEROBIC GLYCEROL-3-PHOSPHATE DEHYDROGENASE SUBUNIT B"/>
    <property type="match status" value="1"/>
</dbReference>
<keyword evidence="5" id="KW-1185">Reference proteome</keyword>
<accession>A0A6I4T8M5</accession>
<organism evidence="4 5">
    <name type="scientific">Altericroceibacterium endophyticum</name>
    <dbReference type="NCBI Taxonomy" id="1808508"/>
    <lineage>
        <taxon>Bacteria</taxon>
        <taxon>Pseudomonadati</taxon>
        <taxon>Pseudomonadota</taxon>
        <taxon>Alphaproteobacteria</taxon>
        <taxon>Sphingomonadales</taxon>
        <taxon>Erythrobacteraceae</taxon>
        <taxon>Altericroceibacterium</taxon>
    </lineage>
</organism>
<dbReference type="SUPFAM" id="SSF51905">
    <property type="entry name" value="FAD/NAD(P)-binding domain"/>
    <property type="match status" value="1"/>
</dbReference>
<sequence>MMRRVAAGPGACGRACSMWWPGCASIPGGHSPMHNGSTTDYDALIIGGGPAGQAAAIELANLRLRCAVIDEQARPGGQILRQPPASFEASHWAEEASYRPLKQQLHQFETQSGIDWLGRRSVIGLQSDGTSHSVLISGANGLQQFTAPHVLIAAGCYDLPVAIPGWTLPGAMGAGAMQTLLKAQGILTGERIALAGTHPLMLLIAAQIHAAGGTVAEVAFDQPFTRFAKAMGRNLGTGLRHAGLLAEAGKAMLTLRRAGVPVRFGRKLQGIIGREQVAGAIFAAGATEEQIACDSIGLCYGFLPQSDLLRQAGLAVEWAAPAGGWAARHDDWMQSSTPGLWVAGETTGVAGAPIAREEGRIAGLGIARALERITPEDAAEQAKSSRTVLRKMAGFADLLAGLADPREALTRIQPPETLICRCENVSAAAIGDVLRETQDANAIKRITRCGMGACQGRSCEHALLRMIARETGQSVGQQPGFTARFPARPVSIGDLLEHDLQ</sequence>
<evidence type="ECO:0000313" key="5">
    <source>
        <dbReference type="Proteomes" id="UP000438476"/>
    </source>
</evidence>
<feature type="domain" description="SoxA A3" evidence="3">
    <location>
        <begin position="422"/>
        <end position="494"/>
    </location>
</feature>
<dbReference type="AlphaFoldDB" id="A0A6I4T8M5"/>
<dbReference type="GO" id="GO:0016491">
    <property type="term" value="F:oxidoreductase activity"/>
    <property type="evidence" value="ECO:0007669"/>
    <property type="project" value="UniProtKB-KW"/>
</dbReference>
<evidence type="ECO:0000313" key="4">
    <source>
        <dbReference type="EMBL" id="MXO67038.1"/>
    </source>
</evidence>
<evidence type="ECO:0000256" key="1">
    <source>
        <dbReference type="ARBA" id="ARBA00023002"/>
    </source>
</evidence>
<feature type="domain" description="FAD/NAD(P)-binding" evidence="2">
    <location>
        <begin position="41"/>
        <end position="359"/>
    </location>
</feature>
<dbReference type="InterPro" id="IPR051691">
    <property type="entry name" value="Metab_Enz_Cyan_OpOx_G3PDH"/>
</dbReference>
<reference evidence="4 5" key="1">
    <citation type="submission" date="2019-12" db="EMBL/GenBank/DDBJ databases">
        <title>Genomic-based taxomic classification of the family Erythrobacteraceae.</title>
        <authorList>
            <person name="Xu L."/>
        </authorList>
    </citation>
    <scope>NUCLEOTIDE SEQUENCE [LARGE SCALE GENOMIC DNA]</scope>
    <source>
        <strain evidence="4 5">LMG 29518</strain>
    </source>
</reference>
<protein>
    <submittedName>
        <fullName evidence="4">NAD(P)-binding protein</fullName>
    </submittedName>
</protein>